<sequence>MAKIKVRTRCPCRFYDAALMQRSSHFKLVETIIDFAKNFNVRLSFRVNPGMYHLSPFYLILFCFSQIHHILNRRMQPTDRRLRLKRKT</sequence>
<evidence type="ECO:0000313" key="2">
    <source>
        <dbReference type="Proteomes" id="UP000706172"/>
    </source>
</evidence>
<dbReference type="Proteomes" id="UP000706172">
    <property type="component" value="Unassembled WGS sequence"/>
</dbReference>
<reference evidence="1" key="1">
    <citation type="submission" date="2020-07" db="EMBL/GenBank/DDBJ databases">
        <title>Severe corrosion of carbon steel in oil field produced water can be linked to methanogenic archaea containing a special type of NiFe hydrogenase.</title>
        <authorList>
            <person name="Lahme S."/>
            <person name="Mand J."/>
            <person name="Longwell J."/>
            <person name="Smith R."/>
            <person name="Enning D."/>
        </authorList>
    </citation>
    <scope>NUCLEOTIDE SEQUENCE</scope>
    <source>
        <strain evidence="1">MIC098Bin6</strain>
    </source>
</reference>
<proteinExistence type="predicted"/>
<evidence type="ECO:0000313" key="1">
    <source>
        <dbReference type="EMBL" id="MBG0778850.1"/>
    </source>
</evidence>
<accession>A0A931CTM6</accession>
<dbReference type="AlphaFoldDB" id="A0A931CTM6"/>
<organism evidence="1 2">
    <name type="scientific">Desulfotignum balticum</name>
    <dbReference type="NCBI Taxonomy" id="115781"/>
    <lineage>
        <taxon>Bacteria</taxon>
        <taxon>Pseudomonadati</taxon>
        <taxon>Thermodesulfobacteriota</taxon>
        <taxon>Desulfobacteria</taxon>
        <taxon>Desulfobacterales</taxon>
        <taxon>Desulfobacteraceae</taxon>
        <taxon>Desulfotignum</taxon>
    </lineage>
</organism>
<dbReference type="EMBL" id="JACCQK010000124">
    <property type="protein sequence ID" value="MBG0778850.1"/>
    <property type="molecule type" value="Genomic_DNA"/>
</dbReference>
<name>A0A931CTM6_9BACT</name>
<comment type="caution">
    <text evidence="1">The sequence shown here is derived from an EMBL/GenBank/DDBJ whole genome shotgun (WGS) entry which is preliminary data.</text>
</comment>
<protein>
    <submittedName>
        <fullName evidence="1">Uncharacterized protein</fullName>
    </submittedName>
</protein>
<gene>
    <name evidence="1" type="ORF">H0S81_02850</name>
</gene>